<dbReference type="AlphaFoldDB" id="A0A0B5AKP7"/>
<proteinExistence type="inferred from homology"/>
<evidence type="ECO:0000256" key="1">
    <source>
        <dbReference type="ARBA" id="ARBA00001946"/>
    </source>
</evidence>
<dbReference type="EMBL" id="CP009416">
    <property type="protein sequence ID" value="AJD90621.1"/>
    <property type="molecule type" value="Genomic_DNA"/>
</dbReference>
<dbReference type="HOGENOM" id="CLU_037162_7_0_9"/>
<dbReference type="PROSITE" id="PS00893">
    <property type="entry name" value="NUDIX_BOX"/>
    <property type="match status" value="1"/>
</dbReference>
<protein>
    <submittedName>
        <fullName evidence="5">DNA mismatch repair protein MutT</fullName>
    </submittedName>
</protein>
<dbReference type="STRING" id="1508404.JMA_13040"/>
<evidence type="ECO:0000313" key="5">
    <source>
        <dbReference type="EMBL" id="AJD90621.1"/>
    </source>
</evidence>
<comment type="cofactor">
    <cofactor evidence="1">
        <name>Mg(2+)</name>
        <dbReference type="ChEBI" id="CHEBI:18420"/>
    </cofactor>
</comment>
<organism evidence="5 6">
    <name type="scientific">Jeotgalibacillus malaysiensis</name>
    <dbReference type="NCBI Taxonomy" id="1508404"/>
    <lineage>
        <taxon>Bacteria</taxon>
        <taxon>Bacillati</taxon>
        <taxon>Bacillota</taxon>
        <taxon>Bacilli</taxon>
        <taxon>Bacillales</taxon>
        <taxon>Caryophanaceae</taxon>
        <taxon>Jeotgalibacillus</taxon>
    </lineage>
</organism>
<dbReference type="PANTHER" id="PTHR43046:SF2">
    <property type="entry name" value="8-OXO-DGTP DIPHOSPHATASE-RELATED"/>
    <property type="match status" value="1"/>
</dbReference>
<evidence type="ECO:0000313" key="6">
    <source>
        <dbReference type="Proteomes" id="UP000031449"/>
    </source>
</evidence>
<name>A0A0B5AKP7_9BACL</name>
<dbReference type="InterPro" id="IPR020084">
    <property type="entry name" value="NUDIX_hydrolase_CS"/>
</dbReference>
<dbReference type="Gene3D" id="3.90.79.10">
    <property type="entry name" value="Nucleoside Triphosphate Pyrophosphohydrolase"/>
    <property type="match status" value="1"/>
</dbReference>
<dbReference type="InterPro" id="IPR000086">
    <property type="entry name" value="NUDIX_hydrolase_dom"/>
</dbReference>
<dbReference type="SUPFAM" id="SSF55811">
    <property type="entry name" value="Nudix"/>
    <property type="match status" value="1"/>
</dbReference>
<dbReference type="InterPro" id="IPR020476">
    <property type="entry name" value="Nudix_hydrolase"/>
</dbReference>
<comment type="similarity">
    <text evidence="3">Belongs to the Nudix hydrolase family.</text>
</comment>
<evidence type="ECO:0000259" key="4">
    <source>
        <dbReference type="PROSITE" id="PS51462"/>
    </source>
</evidence>
<dbReference type="InterPro" id="IPR015797">
    <property type="entry name" value="NUDIX_hydrolase-like_dom_sf"/>
</dbReference>
<dbReference type="GO" id="GO:0016787">
    <property type="term" value="F:hydrolase activity"/>
    <property type="evidence" value="ECO:0007669"/>
    <property type="project" value="UniProtKB-KW"/>
</dbReference>
<reference evidence="5 6" key="1">
    <citation type="submission" date="2014-08" db="EMBL/GenBank/DDBJ databases">
        <title>Complete genome of a marine bacteria Jeotgalibacillus malaysiensis.</title>
        <authorList>
            <person name="Yaakop A.S."/>
            <person name="Chan K.-G."/>
            <person name="Goh K.M."/>
        </authorList>
    </citation>
    <scope>NUCLEOTIDE SEQUENCE [LARGE SCALE GENOMIC DNA]</scope>
    <source>
        <strain evidence="5 6">D5</strain>
    </source>
</reference>
<keyword evidence="2 3" id="KW-0378">Hydrolase</keyword>
<evidence type="ECO:0000256" key="2">
    <source>
        <dbReference type="ARBA" id="ARBA00022801"/>
    </source>
</evidence>
<accession>A0A0B5AKP7</accession>
<dbReference type="Pfam" id="PF00293">
    <property type="entry name" value="NUDIX"/>
    <property type="match status" value="1"/>
</dbReference>
<dbReference type="CDD" id="cd04677">
    <property type="entry name" value="NUDIX_Hydrolase"/>
    <property type="match status" value="1"/>
</dbReference>
<dbReference type="Proteomes" id="UP000031449">
    <property type="component" value="Chromosome"/>
</dbReference>
<gene>
    <name evidence="5" type="ORF">JMA_13040</name>
</gene>
<dbReference type="BioCyc" id="JESP1508404:G14D9-10558-MONOMER"/>
<sequence length="156" mass="17250">MSYVRNLREKIGHDPVNLVGVTALAFNESGNILLQQRPDGVWGLPGGLIELGESTEQAVRREVKEETGIEVGSLELITVLSGEDYHVKLPNGDEFFAITVVYYTKDVTGEPEADGIETIETDFFPPNELPEGTSPRIKKMLRDSADQLSDFGKKEQ</sequence>
<dbReference type="PROSITE" id="PS51462">
    <property type="entry name" value="NUDIX"/>
    <property type="match status" value="1"/>
</dbReference>
<dbReference type="OrthoDB" id="9787476at2"/>
<dbReference type="KEGG" id="jeo:JMA_13040"/>
<feature type="domain" description="Nudix hydrolase" evidence="4">
    <location>
        <begin position="16"/>
        <end position="146"/>
    </location>
</feature>
<dbReference type="PRINTS" id="PR00502">
    <property type="entry name" value="NUDIXFAMILY"/>
</dbReference>
<keyword evidence="6" id="KW-1185">Reference proteome</keyword>
<evidence type="ECO:0000256" key="3">
    <source>
        <dbReference type="RuleBase" id="RU003476"/>
    </source>
</evidence>
<dbReference type="PANTHER" id="PTHR43046">
    <property type="entry name" value="GDP-MANNOSE MANNOSYL HYDROLASE"/>
    <property type="match status" value="1"/>
</dbReference>